<dbReference type="InParanoid" id="A0A7R5K9C0"/>
<feature type="compositionally biased region" description="Polar residues" evidence="1">
    <location>
        <begin position="315"/>
        <end position="334"/>
    </location>
</feature>
<protein>
    <submittedName>
        <fullName evidence="3">Translation initiation factor IF-2-like</fullName>
    </submittedName>
</protein>
<feature type="compositionally biased region" description="Basic residues" evidence="1">
    <location>
        <begin position="245"/>
        <end position="260"/>
    </location>
</feature>
<dbReference type="AlphaFoldDB" id="A0A7R5K9C0"/>
<accession>A0A7R5K9C0</accession>
<feature type="compositionally biased region" description="Low complexity" evidence="1">
    <location>
        <begin position="194"/>
        <end position="213"/>
    </location>
</feature>
<evidence type="ECO:0000313" key="3">
    <source>
        <dbReference type="RefSeq" id="XP_039238286.1"/>
    </source>
</evidence>
<sequence>MAPWGRAAGPAVPAAPPRPSPRSGGRGSALPPREVPGQRRLRRYLRGRLTSAPPGAPAAARRPLPHPGRAGGTAAQSPSFLRDRAARGCGGFAPRRVLLCRALVPVRSSDPRRAAGAGGSRCPARLCPVLLPQPSLNRPEQRCGAGATRLRSRGRTESGTCRSPAGPAREREPAPERGERPPPGSRDRHRHRSGSSSPRPQAAAGARGTAGPRDSPARCRSRNQQPPRGARRGRPTAAAASVLGKGRRSSHRPPRCRRPGFHLAAPLEPKGCVRHRLDINNHHSCFLSTGSLFSCRKLLVLFLGKNDGNRERQARSASPTQTRMLQAPGSQSRAGTRFPPVQHPELSADVRNDREELKSCAACSLSAGLVLGAVALLLPGNGVSYRRRSLLARESFESRGWAESSWGQT</sequence>
<evidence type="ECO:0000256" key="1">
    <source>
        <dbReference type="SAM" id="MobiDB-lite"/>
    </source>
</evidence>
<keyword evidence="2" id="KW-1185">Reference proteome</keyword>
<dbReference type="RefSeq" id="XP_039238286.1">
    <property type="nucleotide sequence ID" value="XM_039382352.1"/>
</dbReference>
<feature type="compositionally biased region" description="Low complexity" evidence="1">
    <location>
        <begin position="1"/>
        <end position="12"/>
    </location>
</feature>
<gene>
    <name evidence="3" type="primary">LOC120323451</name>
</gene>
<proteinExistence type="predicted"/>
<feature type="compositionally biased region" description="Low complexity" evidence="1">
    <location>
        <begin position="47"/>
        <end position="62"/>
    </location>
</feature>
<dbReference type="GeneID" id="120323451"/>
<feature type="region of interest" description="Disordered" evidence="1">
    <location>
        <begin position="1"/>
        <end position="79"/>
    </location>
</feature>
<reference evidence="3" key="1">
    <citation type="submission" date="2025-08" db="UniProtKB">
        <authorList>
            <consortium name="RefSeq"/>
        </authorList>
    </citation>
    <scope>IDENTIFICATION</scope>
    <source>
        <tissue evidence="3">Muscle</tissue>
    </source>
</reference>
<name>A0A7R5K9C0_9PASS</name>
<evidence type="ECO:0000313" key="2">
    <source>
        <dbReference type="Proteomes" id="UP000504627"/>
    </source>
</evidence>
<feature type="region of interest" description="Disordered" evidence="1">
    <location>
        <begin position="109"/>
        <end position="262"/>
    </location>
</feature>
<feature type="region of interest" description="Disordered" evidence="1">
    <location>
        <begin position="309"/>
        <end position="342"/>
    </location>
</feature>
<organism evidence="2 3">
    <name type="scientific">Pipra filicauda</name>
    <name type="common">Wire-tailed manakin</name>
    <dbReference type="NCBI Taxonomy" id="649802"/>
    <lineage>
        <taxon>Eukaryota</taxon>
        <taxon>Metazoa</taxon>
        <taxon>Chordata</taxon>
        <taxon>Craniata</taxon>
        <taxon>Vertebrata</taxon>
        <taxon>Euteleostomi</taxon>
        <taxon>Archelosauria</taxon>
        <taxon>Archosauria</taxon>
        <taxon>Dinosauria</taxon>
        <taxon>Saurischia</taxon>
        <taxon>Theropoda</taxon>
        <taxon>Coelurosauria</taxon>
        <taxon>Aves</taxon>
        <taxon>Neognathae</taxon>
        <taxon>Neoaves</taxon>
        <taxon>Telluraves</taxon>
        <taxon>Australaves</taxon>
        <taxon>Passeriformes</taxon>
        <taxon>Pipridae</taxon>
        <taxon>Pipra</taxon>
    </lineage>
</organism>
<feature type="compositionally biased region" description="Basic and acidic residues" evidence="1">
    <location>
        <begin position="168"/>
        <end position="180"/>
    </location>
</feature>
<dbReference type="Proteomes" id="UP000504627">
    <property type="component" value="Unplaced"/>
</dbReference>